<accession>A0A7W7GCZ2</accession>
<dbReference type="SUPFAM" id="SSF48498">
    <property type="entry name" value="Tetracyclin repressor-like, C-terminal domain"/>
    <property type="match status" value="1"/>
</dbReference>
<feature type="DNA-binding region" description="H-T-H motif" evidence="5">
    <location>
        <begin position="32"/>
        <end position="51"/>
    </location>
</feature>
<proteinExistence type="predicted"/>
<evidence type="ECO:0000256" key="4">
    <source>
        <dbReference type="ARBA" id="ARBA00023163"/>
    </source>
</evidence>
<feature type="region of interest" description="Disordered" evidence="6">
    <location>
        <begin position="155"/>
        <end position="192"/>
    </location>
</feature>
<reference evidence="8 9" key="1">
    <citation type="submission" date="2020-08" db="EMBL/GenBank/DDBJ databases">
        <title>Sequencing the genomes of 1000 actinobacteria strains.</title>
        <authorList>
            <person name="Klenk H.-P."/>
        </authorList>
    </citation>
    <scope>NUCLEOTIDE SEQUENCE [LARGE SCALE GENOMIC DNA]</scope>
    <source>
        <strain evidence="8 9">DSM 45784</strain>
    </source>
</reference>
<dbReference type="PROSITE" id="PS50977">
    <property type="entry name" value="HTH_TETR_2"/>
    <property type="match status" value="1"/>
</dbReference>
<organism evidence="8 9">
    <name type="scientific">Sphaerisporangium siamense</name>
    <dbReference type="NCBI Taxonomy" id="795645"/>
    <lineage>
        <taxon>Bacteria</taxon>
        <taxon>Bacillati</taxon>
        <taxon>Actinomycetota</taxon>
        <taxon>Actinomycetes</taxon>
        <taxon>Streptosporangiales</taxon>
        <taxon>Streptosporangiaceae</taxon>
        <taxon>Sphaerisporangium</taxon>
    </lineage>
</organism>
<dbReference type="PRINTS" id="PR00400">
    <property type="entry name" value="TETREPRESSOR"/>
</dbReference>
<keyword evidence="2" id="KW-0805">Transcription regulation</keyword>
<keyword evidence="3 5" id="KW-0238">DNA-binding</keyword>
<evidence type="ECO:0000256" key="1">
    <source>
        <dbReference type="ARBA" id="ARBA00022491"/>
    </source>
</evidence>
<protein>
    <submittedName>
        <fullName evidence="8">AcrR family transcriptional regulator</fullName>
    </submittedName>
</protein>
<dbReference type="InterPro" id="IPR001647">
    <property type="entry name" value="HTH_TetR"/>
</dbReference>
<evidence type="ECO:0000313" key="8">
    <source>
        <dbReference type="EMBL" id="MBB4704004.1"/>
    </source>
</evidence>
<dbReference type="InterPro" id="IPR004111">
    <property type="entry name" value="Repressor_TetR_C"/>
</dbReference>
<evidence type="ECO:0000256" key="2">
    <source>
        <dbReference type="ARBA" id="ARBA00023015"/>
    </source>
</evidence>
<evidence type="ECO:0000256" key="6">
    <source>
        <dbReference type="SAM" id="MobiDB-lite"/>
    </source>
</evidence>
<dbReference type="InterPro" id="IPR009057">
    <property type="entry name" value="Homeodomain-like_sf"/>
</dbReference>
<dbReference type="AlphaFoldDB" id="A0A7W7GCZ2"/>
<dbReference type="RefSeq" id="WP_184884784.1">
    <property type="nucleotide sequence ID" value="NZ_BOOV01000002.1"/>
</dbReference>
<dbReference type="Gene3D" id="1.10.357.10">
    <property type="entry name" value="Tetracycline Repressor, domain 2"/>
    <property type="match status" value="1"/>
</dbReference>
<dbReference type="GO" id="GO:0003700">
    <property type="term" value="F:DNA-binding transcription factor activity"/>
    <property type="evidence" value="ECO:0007669"/>
    <property type="project" value="TreeGrafter"/>
</dbReference>
<dbReference type="Pfam" id="PF00440">
    <property type="entry name" value="TetR_N"/>
    <property type="match status" value="1"/>
</dbReference>
<keyword evidence="4" id="KW-0804">Transcription</keyword>
<dbReference type="GO" id="GO:0045892">
    <property type="term" value="P:negative regulation of DNA-templated transcription"/>
    <property type="evidence" value="ECO:0007669"/>
    <property type="project" value="InterPro"/>
</dbReference>
<dbReference type="PANTHER" id="PTHR30055:SF151">
    <property type="entry name" value="TRANSCRIPTIONAL REGULATORY PROTEIN"/>
    <property type="match status" value="1"/>
</dbReference>
<dbReference type="Pfam" id="PF02909">
    <property type="entry name" value="TetR_C_1"/>
    <property type="match status" value="1"/>
</dbReference>
<evidence type="ECO:0000259" key="7">
    <source>
        <dbReference type="PROSITE" id="PS50977"/>
    </source>
</evidence>
<sequence length="210" mass="22120">MPAKRPPVPLSRERIIEAALHIADGQGLRRLTMRRLGDALQVEAMAIYHHLPRGKEALMDALAEHVTTVAVEPSGAASWQEVARAWARAARTALLDHPGVLALALTKPPRGTALTAIREQTQQLAEAGLDDAPRAVRTLRAFVMGSVAVEIQRSGWAAGPADDDEDALPHPGPGSGTAALAGREGAEPAEEAVDAFERGLEAVLRGLAPA</sequence>
<keyword evidence="9" id="KW-1185">Reference proteome</keyword>
<feature type="domain" description="HTH tetR-type" evidence="7">
    <location>
        <begin position="9"/>
        <end position="69"/>
    </location>
</feature>
<keyword evidence="1" id="KW-0678">Repressor</keyword>
<evidence type="ECO:0000256" key="5">
    <source>
        <dbReference type="PROSITE-ProRule" id="PRU00335"/>
    </source>
</evidence>
<evidence type="ECO:0000313" key="9">
    <source>
        <dbReference type="Proteomes" id="UP000542210"/>
    </source>
</evidence>
<comment type="caution">
    <text evidence="8">The sequence shown here is derived from an EMBL/GenBank/DDBJ whole genome shotgun (WGS) entry which is preliminary data.</text>
</comment>
<name>A0A7W7GCZ2_9ACTN</name>
<dbReference type="PANTHER" id="PTHR30055">
    <property type="entry name" value="HTH-TYPE TRANSCRIPTIONAL REGULATOR RUTR"/>
    <property type="match status" value="1"/>
</dbReference>
<dbReference type="GO" id="GO:0000976">
    <property type="term" value="F:transcription cis-regulatory region binding"/>
    <property type="evidence" value="ECO:0007669"/>
    <property type="project" value="TreeGrafter"/>
</dbReference>
<dbReference type="InterPro" id="IPR036271">
    <property type="entry name" value="Tet_transcr_reg_TetR-rel_C_sf"/>
</dbReference>
<dbReference type="Proteomes" id="UP000542210">
    <property type="component" value="Unassembled WGS sequence"/>
</dbReference>
<dbReference type="InterPro" id="IPR050109">
    <property type="entry name" value="HTH-type_TetR-like_transc_reg"/>
</dbReference>
<dbReference type="EMBL" id="JACHND010000001">
    <property type="protein sequence ID" value="MBB4704004.1"/>
    <property type="molecule type" value="Genomic_DNA"/>
</dbReference>
<dbReference type="InterPro" id="IPR003012">
    <property type="entry name" value="Tet_transcr_reg_TetR"/>
</dbReference>
<dbReference type="GO" id="GO:0046677">
    <property type="term" value="P:response to antibiotic"/>
    <property type="evidence" value="ECO:0007669"/>
    <property type="project" value="InterPro"/>
</dbReference>
<evidence type="ECO:0000256" key="3">
    <source>
        <dbReference type="ARBA" id="ARBA00023125"/>
    </source>
</evidence>
<dbReference type="SUPFAM" id="SSF46689">
    <property type="entry name" value="Homeodomain-like"/>
    <property type="match status" value="1"/>
</dbReference>
<gene>
    <name evidence="8" type="ORF">BJ982_005548</name>
</gene>